<protein>
    <submittedName>
        <fullName evidence="1">Uncharacterized protein</fullName>
    </submittedName>
</protein>
<gene>
    <name evidence="1" type="ORF">NLG97_g3491</name>
</gene>
<keyword evidence="2" id="KW-1185">Reference proteome</keyword>
<organism evidence="1 2">
    <name type="scientific">Lecanicillium saksenae</name>
    <dbReference type="NCBI Taxonomy" id="468837"/>
    <lineage>
        <taxon>Eukaryota</taxon>
        <taxon>Fungi</taxon>
        <taxon>Dikarya</taxon>
        <taxon>Ascomycota</taxon>
        <taxon>Pezizomycotina</taxon>
        <taxon>Sordariomycetes</taxon>
        <taxon>Hypocreomycetidae</taxon>
        <taxon>Hypocreales</taxon>
        <taxon>Cordycipitaceae</taxon>
        <taxon>Lecanicillium</taxon>
    </lineage>
</organism>
<evidence type="ECO:0000313" key="2">
    <source>
        <dbReference type="Proteomes" id="UP001148737"/>
    </source>
</evidence>
<accession>A0ACC1QXY0</accession>
<name>A0ACC1QXY0_9HYPO</name>
<dbReference type="EMBL" id="JANAKD010000294">
    <property type="protein sequence ID" value="KAJ3495304.1"/>
    <property type="molecule type" value="Genomic_DNA"/>
</dbReference>
<evidence type="ECO:0000313" key="1">
    <source>
        <dbReference type="EMBL" id="KAJ3495304.1"/>
    </source>
</evidence>
<dbReference type="Proteomes" id="UP001148737">
    <property type="component" value="Unassembled WGS sequence"/>
</dbReference>
<comment type="caution">
    <text evidence="1">The sequence shown here is derived from an EMBL/GenBank/DDBJ whole genome shotgun (WGS) entry which is preliminary data.</text>
</comment>
<sequence length="578" mass="64773">MADFAPIDGRKPTCEACERRKQVCGGYRRGEFVFLNEGWRAPGVASNRTTTATKSKTAKSSATSSTNYEGEPTGFEQLVVLPRAASFSKIHISAFLTSFGSRPSQKLGSLGYLFRQYLPSASLSQYSPQQVAFNSTTPVILTVDALACCHFGMANVDTALIQRGCEVYGMALKSMSRMLAGMNFADVNFQSISEADWGHIAFFCLVMTFWEMKMSPVARSWGGHVRCLAAAIAQRGNSHAYSESNFRLLASSRVLLTLQTLSTRDTDIWQQCSPIRSAWTDEVESALCEAHTDPFNTTDYELYHSVDSLMAEVGRITSIMAQFEQLLNSDCSTDSLFYRLAPLYNSATRILSDNEARLARWKPPKICEVPLPSWPYRDQSPDPISSKFWARMNEADLRPCFETVFTFRTMLDYQSVALYWTIIMLLRLLLADMLKLMAQFDDNTIASNAQQQAEEHRIRLMKYALNVLQTICYATDTESRAVGPFVFVTAFQLATAALEHEHRALQRDAVGDVGGMERCDKLKALALEYLEWSTKNKIPVKIDLEMFKRWSTICINRQGGTQALLVASKATSHEDIAI</sequence>
<reference evidence="1" key="1">
    <citation type="submission" date="2022-07" db="EMBL/GenBank/DDBJ databases">
        <title>Genome Sequence of Lecanicillium saksenae.</title>
        <authorList>
            <person name="Buettner E."/>
        </authorList>
    </citation>
    <scope>NUCLEOTIDE SEQUENCE</scope>
    <source>
        <strain evidence="1">VT-O1</strain>
    </source>
</reference>
<proteinExistence type="predicted"/>